<organism evidence="2 3">
    <name type="scientific">Streptomyces marispadix</name>
    <dbReference type="NCBI Taxonomy" id="2922868"/>
    <lineage>
        <taxon>Bacteria</taxon>
        <taxon>Bacillati</taxon>
        <taxon>Actinomycetota</taxon>
        <taxon>Actinomycetes</taxon>
        <taxon>Kitasatosporales</taxon>
        <taxon>Streptomycetaceae</taxon>
        <taxon>Streptomyces</taxon>
    </lineage>
</organism>
<feature type="compositionally biased region" description="Gly residues" evidence="1">
    <location>
        <begin position="21"/>
        <end position="30"/>
    </location>
</feature>
<protein>
    <recommendedName>
        <fullName evidence="4">Flp pilus assembly protein RcpC/CpaB domain-containing protein</fullName>
    </recommendedName>
</protein>
<gene>
    <name evidence="2" type="ORF">MMA15_10385</name>
</gene>
<dbReference type="EMBL" id="JAKWJU010000002">
    <property type="protein sequence ID" value="MCH6160794.1"/>
    <property type="molecule type" value="Genomic_DNA"/>
</dbReference>
<proteinExistence type="predicted"/>
<name>A0ABS9SWY8_9ACTN</name>
<reference evidence="2" key="1">
    <citation type="submission" date="2022-03" db="EMBL/GenBank/DDBJ databases">
        <authorList>
            <person name="Santos J.D.N."/>
            <person name="Kallscheuer N."/>
            <person name="Jogler C."/>
            <person name="Lage O.M."/>
        </authorList>
    </citation>
    <scope>NUCLEOTIDE SEQUENCE</scope>
    <source>
        <strain evidence="2">M600PL45_2</strain>
    </source>
</reference>
<comment type="caution">
    <text evidence="2">The sequence shown here is derived from an EMBL/GenBank/DDBJ whole genome shotgun (WGS) entry which is preliminary data.</text>
</comment>
<keyword evidence="3" id="KW-1185">Reference proteome</keyword>
<accession>A0ABS9SWY8</accession>
<evidence type="ECO:0000313" key="3">
    <source>
        <dbReference type="Proteomes" id="UP001166784"/>
    </source>
</evidence>
<feature type="compositionally biased region" description="Basic and acidic residues" evidence="1">
    <location>
        <begin position="31"/>
        <end position="46"/>
    </location>
</feature>
<evidence type="ECO:0000313" key="2">
    <source>
        <dbReference type="EMBL" id="MCH6160794.1"/>
    </source>
</evidence>
<feature type="region of interest" description="Disordered" evidence="1">
    <location>
        <begin position="98"/>
        <end position="136"/>
    </location>
</feature>
<sequence>MTDAPTLRRQAVIVMARRLGSRGGGAGGIHGDGDHGSRPYERRDRPGPVPGRCVVADITPIRPRSRGRHRLRRITRGRRRVTAAGLAVAAAALSGQIARADRPAPAPTESARKPAGSPTAVSSQAVERAPGAGRRTATVSVPVRIADAGAVRLLRPGDHVDVISGADGTESSRVVARGARVDRLPGSVETGPVGAADGGALVVLRVPRGTATALAGAGAAGRLAVTLC</sequence>
<feature type="region of interest" description="Disordered" evidence="1">
    <location>
        <begin position="20"/>
        <end position="52"/>
    </location>
</feature>
<evidence type="ECO:0008006" key="4">
    <source>
        <dbReference type="Google" id="ProtNLM"/>
    </source>
</evidence>
<dbReference type="RefSeq" id="WP_241058821.1">
    <property type="nucleotide sequence ID" value="NZ_JAKWJU010000002.1"/>
</dbReference>
<dbReference type="Proteomes" id="UP001166784">
    <property type="component" value="Unassembled WGS sequence"/>
</dbReference>
<evidence type="ECO:0000256" key="1">
    <source>
        <dbReference type="SAM" id="MobiDB-lite"/>
    </source>
</evidence>
<reference evidence="2" key="2">
    <citation type="journal article" date="2023" name="Int. J. Syst. Evol. Microbiol.">
        <title>Streptomyces marispadix sp. nov., isolated from marine beach sediment of the Northern Coast of Portugal.</title>
        <authorList>
            <person name="dos Santos J.D.N."/>
            <person name="Vitorino I.R."/>
            <person name="Kallscheuer N."/>
            <person name="Srivastava A."/>
            <person name="Krautwurst S."/>
            <person name="Marz M."/>
            <person name="Jogler C."/>
            <person name="Lobo Da Cunha A."/>
            <person name="Catita J."/>
            <person name="Goncalves H."/>
            <person name="Gonzalez I."/>
            <person name="Reyes F."/>
            <person name="Lage O.M."/>
        </authorList>
    </citation>
    <scope>NUCLEOTIDE SEQUENCE</scope>
    <source>
        <strain evidence="2">M600PL45_2</strain>
    </source>
</reference>